<dbReference type="eggNOG" id="COG1534">
    <property type="taxonomic scope" value="Bacteria"/>
</dbReference>
<dbReference type="InterPro" id="IPR051925">
    <property type="entry name" value="RNA-binding_domain"/>
</dbReference>
<dbReference type="PANTHER" id="PTHR40065">
    <property type="entry name" value="RNA-BINDING PROTEIN YHBY"/>
    <property type="match status" value="1"/>
</dbReference>
<dbReference type="AlphaFoldDB" id="A0A066UC64"/>
<dbReference type="Gene3D" id="3.30.110.60">
    <property type="entry name" value="YhbY-like"/>
    <property type="match status" value="1"/>
</dbReference>
<dbReference type="PROSITE" id="PS51295">
    <property type="entry name" value="CRM"/>
    <property type="match status" value="1"/>
</dbReference>
<dbReference type="GO" id="GO:0003723">
    <property type="term" value="F:RNA binding"/>
    <property type="evidence" value="ECO:0007669"/>
    <property type="project" value="UniProtKB-UniRule"/>
</dbReference>
<dbReference type="SMART" id="SM01103">
    <property type="entry name" value="CRS1_YhbY"/>
    <property type="match status" value="1"/>
</dbReference>
<evidence type="ECO:0000256" key="1">
    <source>
        <dbReference type="ARBA" id="ARBA00022884"/>
    </source>
</evidence>
<gene>
    <name evidence="4" type="ORF">MBO_05752</name>
</gene>
<evidence type="ECO:0000313" key="4">
    <source>
        <dbReference type="EMBL" id="KDN25016.1"/>
    </source>
</evidence>
<evidence type="ECO:0000259" key="3">
    <source>
        <dbReference type="PROSITE" id="PS51295"/>
    </source>
</evidence>
<dbReference type="SUPFAM" id="SSF75471">
    <property type="entry name" value="YhbY-like"/>
    <property type="match status" value="1"/>
</dbReference>
<proteinExistence type="predicted"/>
<keyword evidence="5" id="KW-1185">Reference proteome</keyword>
<feature type="domain" description="CRM" evidence="3">
    <location>
        <begin position="4"/>
        <end position="100"/>
    </location>
</feature>
<dbReference type="PANTHER" id="PTHR40065:SF3">
    <property type="entry name" value="RNA-BINDING PROTEIN YHBY"/>
    <property type="match status" value="1"/>
</dbReference>
<dbReference type="InterPro" id="IPR001890">
    <property type="entry name" value="RNA-binding_CRM"/>
</dbReference>
<comment type="caution">
    <text evidence="4">The sequence shown here is derived from an EMBL/GenBank/DDBJ whole genome shotgun (WGS) entry which is preliminary data.</text>
</comment>
<dbReference type="EMBL" id="AOMT01000023">
    <property type="protein sequence ID" value="KDN25016.1"/>
    <property type="molecule type" value="Genomic_DNA"/>
</dbReference>
<dbReference type="RefSeq" id="WP_036365392.1">
    <property type="nucleotide sequence ID" value="NZ_AOMT01000023.1"/>
</dbReference>
<evidence type="ECO:0000256" key="2">
    <source>
        <dbReference type="PROSITE-ProRule" id="PRU00626"/>
    </source>
</evidence>
<dbReference type="InterPro" id="IPR035920">
    <property type="entry name" value="YhbY-like_sf"/>
</dbReference>
<accession>A0A066UC64</accession>
<dbReference type="OrthoDB" id="9797519at2"/>
<dbReference type="Pfam" id="PF01985">
    <property type="entry name" value="CRS1_YhbY"/>
    <property type="match status" value="1"/>
</dbReference>
<keyword evidence="1 2" id="KW-0694">RNA-binding</keyword>
<name>A0A066UC64_9GAMM</name>
<sequence length="106" mass="11561">MSSKKSKMQDLKELRGIGHRLNPVVIVGGSGLTPTVIEEVARALDDHELIKIKIPAGSSDERKECANALAEATDSEVIHHIGRMVLLLRKNPEPNPKLSNLARFGC</sequence>
<protein>
    <submittedName>
        <fullName evidence="4">CRS1 / YhbY domain-containing protein</fullName>
    </submittedName>
</protein>
<dbReference type="Proteomes" id="UP000035860">
    <property type="component" value="Unassembled WGS sequence"/>
</dbReference>
<reference evidence="4 5" key="1">
    <citation type="journal article" date="2014" name="Genome Announc.">
        <title>Draft Genome Sequence of Moraxella bovoculi Strain 237T (ATCC BAA-1259T) Isolated from a Calf with Infectious Bovine Keratoconjunctivitis.</title>
        <authorList>
            <person name="Calcutt M.J."/>
            <person name="Foecking M.F."/>
            <person name="Martin N.T."/>
            <person name="Mhlanga-Mutangadura T."/>
            <person name="Reilly T.J."/>
        </authorList>
    </citation>
    <scope>NUCLEOTIDE SEQUENCE [LARGE SCALE GENOMIC DNA]</scope>
    <source>
        <strain evidence="4 5">237</strain>
    </source>
</reference>
<evidence type="ECO:0000313" key="5">
    <source>
        <dbReference type="Proteomes" id="UP000035860"/>
    </source>
</evidence>
<organism evidence="4 5">
    <name type="scientific">Moraxella bovoculi 237</name>
    <dbReference type="NCBI Taxonomy" id="743974"/>
    <lineage>
        <taxon>Bacteria</taxon>
        <taxon>Pseudomonadati</taxon>
        <taxon>Pseudomonadota</taxon>
        <taxon>Gammaproteobacteria</taxon>
        <taxon>Moraxellales</taxon>
        <taxon>Moraxellaceae</taxon>
        <taxon>Moraxella</taxon>
    </lineage>
</organism>